<dbReference type="RefSeq" id="WP_132382899.1">
    <property type="nucleotide sequence ID" value="NZ_SLZZ01000024.1"/>
</dbReference>
<name>A0A4R3K2A5_9FIRM</name>
<dbReference type="InterPro" id="IPR011006">
    <property type="entry name" value="CheY-like_superfamily"/>
</dbReference>
<dbReference type="PROSITE" id="PS50110">
    <property type="entry name" value="RESPONSE_REGULATORY"/>
    <property type="match status" value="1"/>
</dbReference>
<evidence type="ECO:0000256" key="4">
    <source>
        <dbReference type="ARBA" id="ARBA00022553"/>
    </source>
</evidence>
<dbReference type="GO" id="GO:0003700">
    <property type="term" value="F:DNA-binding transcription factor activity"/>
    <property type="evidence" value="ECO:0007669"/>
    <property type="project" value="InterPro"/>
</dbReference>
<proteinExistence type="predicted"/>
<dbReference type="SMART" id="SM00342">
    <property type="entry name" value="HTH_ARAC"/>
    <property type="match status" value="1"/>
</dbReference>
<evidence type="ECO:0000256" key="7">
    <source>
        <dbReference type="ARBA" id="ARBA00023125"/>
    </source>
</evidence>
<dbReference type="Gene3D" id="1.10.10.60">
    <property type="entry name" value="Homeodomain-like"/>
    <property type="match status" value="2"/>
</dbReference>
<evidence type="ECO:0000256" key="2">
    <source>
        <dbReference type="ARBA" id="ARBA00018672"/>
    </source>
</evidence>
<keyword evidence="6" id="KW-0805">Transcription regulation</keyword>
<evidence type="ECO:0000256" key="6">
    <source>
        <dbReference type="ARBA" id="ARBA00023015"/>
    </source>
</evidence>
<sequence length="249" mass="28675">MYKVLLVDDEPAILESERRAINNYVEDFEIIGEAYTVKQAIEIYEKYKPDVILSDIKMPKQTGVDLFKYISEQDDNGSICIAVSGYSDFGYVHDAFMYGAYDYLLKPVEPAKLKDLFVRIYRLLIATKENSENLKLPAARISGKELINSIDSFVNNHLSDDNSIVQICSKFMISQPYLSKIFRKYKGCTYHEYLIGIKIDKAKELLHEGNYLIGEVAAVLGFTDQFYFSKVFKNTVGRTPREYKKEILE</sequence>
<dbReference type="AlphaFoldDB" id="A0A4R3K2A5"/>
<accession>A0A4R3K2A5</accession>
<organism evidence="13 14">
    <name type="scientific">Muricomes intestini</name>
    <dbReference type="NCBI Taxonomy" id="1796634"/>
    <lineage>
        <taxon>Bacteria</taxon>
        <taxon>Bacillati</taxon>
        <taxon>Bacillota</taxon>
        <taxon>Clostridia</taxon>
        <taxon>Lachnospirales</taxon>
        <taxon>Lachnospiraceae</taxon>
        <taxon>Muricomes</taxon>
    </lineage>
</organism>
<evidence type="ECO:0000256" key="1">
    <source>
        <dbReference type="ARBA" id="ARBA00004496"/>
    </source>
</evidence>
<dbReference type="Proteomes" id="UP000295726">
    <property type="component" value="Unassembled WGS sequence"/>
</dbReference>
<dbReference type="InterPro" id="IPR001789">
    <property type="entry name" value="Sig_transdc_resp-reg_receiver"/>
</dbReference>
<evidence type="ECO:0000256" key="10">
    <source>
        <dbReference type="PROSITE-ProRule" id="PRU00169"/>
    </source>
</evidence>
<evidence type="ECO:0000259" key="11">
    <source>
        <dbReference type="PROSITE" id="PS01124"/>
    </source>
</evidence>
<dbReference type="InterPro" id="IPR051552">
    <property type="entry name" value="HptR"/>
</dbReference>
<dbReference type="PROSITE" id="PS00041">
    <property type="entry name" value="HTH_ARAC_FAMILY_1"/>
    <property type="match status" value="1"/>
</dbReference>
<evidence type="ECO:0000313" key="13">
    <source>
        <dbReference type="EMBL" id="TCS76401.1"/>
    </source>
</evidence>
<keyword evidence="14" id="KW-1185">Reference proteome</keyword>
<comment type="function">
    <text evidence="9">May play the central regulatory role in sporulation. It may be an element of the effector pathway responsible for the activation of sporulation genes in response to nutritional stress. Spo0A may act in concert with spo0H (a sigma factor) to control the expression of some genes that are critical to the sporulation process.</text>
</comment>
<keyword evidence="4 10" id="KW-0597">Phosphoprotein</keyword>
<feature type="domain" description="HTH araC/xylS-type" evidence="11">
    <location>
        <begin position="148"/>
        <end position="246"/>
    </location>
</feature>
<dbReference type="GO" id="GO:0005737">
    <property type="term" value="C:cytoplasm"/>
    <property type="evidence" value="ECO:0007669"/>
    <property type="project" value="UniProtKB-SubCell"/>
</dbReference>
<dbReference type="Pfam" id="PF12833">
    <property type="entry name" value="HTH_18"/>
    <property type="match status" value="1"/>
</dbReference>
<dbReference type="SMART" id="SM00448">
    <property type="entry name" value="REC"/>
    <property type="match status" value="1"/>
</dbReference>
<keyword evidence="3" id="KW-0963">Cytoplasm</keyword>
<evidence type="ECO:0000256" key="5">
    <source>
        <dbReference type="ARBA" id="ARBA00023012"/>
    </source>
</evidence>
<dbReference type="InterPro" id="IPR020449">
    <property type="entry name" value="Tscrpt_reg_AraC-type_HTH"/>
</dbReference>
<dbReference type="PRINTS" id="PR00032">
    <property type="entry name" value="HTHARAC"/>
</dbReference>
<dbReference type="EMBL" id="SLZZ01000024">
    <property type="protein sequence ID" value="TCS76401.1"/>
    <property type="molecule type" value="Genomic_DNA"/>
</dbReference>
<evidence type="ECO:0000256" key="8">
    <source>
        <dbReference type="ARBA" id="ARBA00023163"/>
    </source>
</evidence>
<dbReference type="InterPro" id="IPR018060">
    <property type="entry name" value="HTH_AraC"/>
</dbReference>
<dbReference type="SUPFAM" id="SSF46689">
    <property type="entry name" value="Homeodomain-like"/>
    <property type="match status" value="2"/>
</dbReference>
<keyword evidence="8" id="KW-0804">Transcription</keyword>
<evidence type="ECO:0000256" key="9">
    <source>
        <dbReference type="ARBA" id="ARBA00024867"/>
    </source>
</evidence>
<dbReference type="Gene3D" id="3.40.50.2300">
    <property type="match status" value="1"/>
</dbReference>
<keyword evidence="7" id="KW-0238">DNA-binding</keyword>
<comment type="caution">
    <text evidence="13">The sequence shown here is derived from an EMBL/GenBank/DDBJ whole genome shotgun (WGS) entry which is preliminary data.</text>
</comment>
<evidence type="ECO:0000313" key="14">
    <source>
        <dbReference type="Proteomes" id="UP000295726"/>
    </source>
</evidence>
<keyword evidence="5" id="KW-0902">Two-component regulatory system</keyword>
<dbReference type="InterPro" id="IPR018062">
    <property type="entry name" value="HTH_AraC-typ_CS"/>
</dbReference>
<dbReference type="SUPFAM" id="SSF52172">
    <property type="entry name" value="CheY-like"/>
    <property type="match status" value="1"/>
</dbReference>
<dbReference type="GO" id="GO:0000160">
    <property type="term" value="P:phosphorelay signal transduction system"/>
    <property type="evidence" value="ECO:0007669"/>
    <property type="project" value="UniProtKB-KW"/>
</dbReference>
<comment type="subcellular location">
    <subcellularLocation>
        <location evidence="1">Cytoplasm</location>
    </subcellularLocation>
</comment>
<dbReference type="GO" id="GO:0043565">
    <property type="term" value="F:sequence-specific DNA binding"/>
    <property type="evidence" value="ECO:0007669"/>
    <property type="project" value="InterPro"/>
</dbReference>
<dbReference type="Pfam" id="PF00072">
    <property type="entry name" value="Response_reg"/>
    <property type="match status" value="1"/>
</dbReference>
<gene>
    <name evidence="13" type="ORF">EDD59_12417</name>
</gene>
<dbReference type="OrthoDB" id="1769137at2"/>
<feature type="domain" description="Response regulatory" evidence="12">
    <location>
        <begin position="3"/>
        <end position="121"/>
    </location>
</feature>
<feature type="modified residue" description="4-aspartylphosphate" evidence="10">
    <location>
        <position position="55"/>
    </location>
</feature>
<reference evidence="13 14" key="1">
    <citation type="submission" date="2019-03" db="EMBL/GenBank/DDBJ databases">
        <title>Genomic Encyclopedia of Type Strains, Phase IV (KMG-IV): sequencing the most valuable type-strain genomes for metagenomic binning, comparative biology and taxonomic classification.</title>
        <authorList>
            <person name="Goeker M."/>
        </authorList>
    </citation>
    <scope>NUCLEOTIDE SEQUENCE [LARGE SCALE GENOMIC DNA]</scope>
    <source>
        <strain evidence="13 14">DSM 29489</strain>
    </source>
</reference>
<evidence type="ECO:0000259" key="12">
    <source>
        <dbReference type="PROSITE" id="PS50110"/>
    </source>
</evidence>
<dbReference type="PANTHER" id="PTHR42713:SF3">
    <property type="entry name" value="TRANSCRIPTIONAL REGULATORY PROTEIN HPTR"/>
    <property type="match status" value="1"/>
</dbReference>
<dbReference type="PROSITE" id="PS01124">
    <property type="entry name" value="HTH_ARAC_FAMILY_2"/>
    <property type="match status" value="1"/>
</dbReference>
<dbReference type="InterPro" id="IPR009057">
    <property type="entry name" value="Homeodomain-like_sf"/>
</dbReference>
<protein>
    <recommendedName>
        <fullName evidence="2">Stage 0 sporulation protein A homolog</fullName>
    </recommendedName>
</protein>
<dbReference type="CDD" id="cd17536">
    <property type="entry name" value="REC_YesN-like"/>
    <property type="match status" value="1"/>
</dbReference>
<evidence type="ECO:0000256" key="3">
    <source>
        <dbReference type="ARBA" id="ARBA00022490"/>
    </source>
</evidence>
<dbReference type="PANTHER" id="PTHR42713">
    <property type="entry name" value="HISTIDINE KINASE-RELATED"/>
    <property type="match status" value="1"/>
</dbReference>